<dbReference type="SUPFAM" id="SSF69318">
    <property type="entry name" value="Integrin alpha N-terminal domain"/>
    <property type="match status" value="1"/>
</dbReference>
<dbReference type="Gene3D" id="2.30.30.100">
    <property type="match status" value="1"/>
</dbReference>
<keyword evidence="3" id="KW-1185">Reference proteome</keyword>
<comment type="caution">
    <text evidence="2">The sequence shown here is derived from an EMBL/GenBank/DDBJ whole genome shotgun (WGS) entry which is preliminary data.</text>
</comment>
<dbReference type="InterPro" id="IPR028994">
    <property type="entry name" value="Integrin_alpha_N"/>
</dbReference>
<dbReference type="Proteomes" id="UP000271624">
    <property type="component" value="Unassembled WGS sequence"/>
</dbReference>
<name>A0A3S1J6F8_9CYAN</name>
<gene>
    <name evidence="2" type="ORF">DSM106972_017150</name>
</gene>
<reference evidence="2" key="1">
    <citation type="submission" date="2018-12" db="EMBL/GenBank/DDBJ databases">
        <authorList>
            <person name="Will S."/>
            <person name="Neumann-Schaal M."/>
            <person name="Henke P."/>
        </authorList>
    </citation>
    <scope>NUCLEOTIDE SEQUENCE</scope>
    <source>
        <strain evidence="2">PCC 7102</strain>
    </source>
</reference>
<dbReference type="Pfam" id="PF13517">
    <property type="entry name" value="FG-GAP_3"/>
    <property type="match status" value="1"/>
</dbReference>
<evidence type="ECO:0000313" key="2">
    <source>
        <dbReference type="EMBL" id="RUT08547.1"/>
    </source>
</evidence>
<sequence length="62" mass="6365">MVALMSAVANQDSNDVSVLLGNGDGSFSTRKNFGVGVLPQSVVVGDFNGDGRSDECGGKQFI</sequence>
<protein>
    <submittedName>
        <fullName evidence="2">Uncharacterized protein</fullName>
    </submittedName>
</protein>
<keyword evidence="1" id="KW-0732">Signal</keyword>
<proteinExistence type="predicted"/>
<reference evidence="2" key="2">
    <citation type="journal article" date="2019" name="Genome Biol. Evol.">
        <title>Day and night: Metabolic profiles and evolutionary relationships of six axenic non-marine cyanobacteria.</title>
        <authorList>
            <person name="Will S.E."/>
            <person name="Henke P."/>
            <person name="Boedeker C."/>
            <person name="Huang S."/>
            <person name="Brinkmann H."/>
            <person name="Rohde M."/>
            <person name="Jarek M."/>
            <person name="Friedl T."/>
            <person name="Seufert S."/>
            <person name="Schumacher M."/>
            <person name="Overmann J."/>
            <person name="Neumann-Schaal M."/>
            <person name="Petersen J."/>
        </authorList>
    </citation>
    <scope>NUCLEOTIDE SEQUENCE [LARGE SCALE GENOMIC DNA]</scope>
    <source>
        <strain evidence="2">PCC 7102</strain>
    </source>
</reference>
<organism evidence="2 3">
    <name type="scientific">Dulcicalothrix desertica PCC 7102</name>
    <dbReference type="NCBI Taxonomy" id="232991"/>
    <lineage>
        <taxon>Bacteria</taxon>
        <taxon>Bacillati</taxon>
        <taxon>Cyanobacteriota</taxon>
        <taxon>Cyanophyceae</taxon>
        <taxon>Nostocales</taxon>
        <taxon>Calotrichaceae</taxon>
        <taxon>Dulcicalothrix</taxon>
    </lineage>
</organism>
<dbReference type="RefSeq" id="WP_127080336.1">
    <property type="nucleotide sequence ID" value="NZ_RSCL01000003.1"/>
</dbReference>
<accession>A0A3S1J6F8</accession>
<evidence type="ECO:0000256" key="1">
    <source>
        <dbReference type="ARBA" id="ARBA00022729"/>
    </source>
</evidence>
<dbReference type="EMBL" id="RSCL01000003">
    <property type="protein sequence ID" value="RUT08547.1"/>
    <property type="molecule type" value="Genomic_DNA"/>
</dbReference>
<evidence type="ECO:0000313" key="3">
    <source>
        <dbReference type="Proteomes" id="UP000271624"/>
    </source>
</evidence>
<dbReference type="AlphaFoldDB" id="A0A3S1J6F8"/>
<dbReference type="InterPro" id="IPR013517">
    <property type="entry name" value="FG-GAP"/>
</dbReference>